<name>A0ABR1CYP1_NECAM</name>
<evidence type="ECO:0000313" key="2">
    <source>
        <dbReference type="Proteomes" id="UP001303046"/>
    </source>
</evidence>
<sequence>MGAAVDGRQLHSSFVDDNVLIPSNISEHTEYWSNSTKDRSSTKCAKDGVFEERIVFLEFEAAFGYSHRDSLFNALCAGDTPGKFLRLIKGKNRKTTTIAQAPAGLNSPFELEIGVRQAAVAVLFNFAVADIMRRTVEPMSLMSLLRRLDVPWTS</sequence>
<organism evidence="1 2">
    <name type="scientific">Necator americanus</name>
    <name type="common">Human hookworm</name>
    <dbReference type="NCBI Taxonomy" id="51031"/>
    <lineage>
        <taxon>Eukaryota</taxon>
        <taxon>Metazoa</taxon>
        <taxon>Ecdysozoa</taxon>
        <taxon>Nematoda</taxon>
        <taxon>Chromadorea</taxon>
        <taxon>Rhabditida</taxon>
        <taxon>Rhabditina</taxon>
        <taxon>Rhabditomorpha</taxon>
        <taxon>Strongyloidea</taxon>
        <taxon>Ancylostomatidae</taxon>
        <taxon>Bunostominae</taxon>
        <taxon>Necator</taxon>
    </lineage>
</organism>
<protein>
    <recommendedName>
        <fullName evidence="3">Reverse transcriptase domain-containing protein</fullName>
    </recommendedName>
</protein>
<reference evidence="1 2" key="1">
    <citation type="submission" date="2023-08" db="EMBL/GenBank/DDBJ databases">
        <title>A Necator americanus chromosomal reference genome.</title>
        <authorList>
            <person name="Ilik V."/>
            <person name="Petrzelkova K.J."/>
            <person name="Pardy F."/>
            <person name="Fuh T."/>
            <person name="Niatou-Singa F.S."/>
            <person name="Gouil Q."/>
            <person name="Baker L."/>
            <person name="Ritchie M.E."/>
            <person name="Jex A.R."/>
            <person name="Gazzola D."/>
            <person name="Li H."/>
            <person name="Toshio Fujiwara R."/>
            <person name="Zhan B."/>
            <person name="Aroian R.V."/>
            <person name="Pafco B."/>
            <person name="Schwarz E.M."/>
        </authorList>
    </citation>
    <scope>NUCLEOTIDE SEQUENCE [LARGE SCALE GENOMIC DNA]</scope>
    <source>
        <strain evidence="1 2">Aroian</strain>
        <tissue evidence="1">Whole animal</tissue>
    </source>
</reference>
<proteinExistence type="predicted"/>
<dbReference type="EMBL" id="JAVFWL010000003">
    <property type="protein sequence ID" value="KAK6743434.1"/>
    <property type="molecule type" value="Genomic_DNA"/>
</dbReference>
<dbReference type="Proteomes" id="UP001303046">
    <property type="component" value="Unassembled WGS sequence"/>
</dbReference>
<evidence type="ECO:0000313" key="1">
    <source>
        <dbReference type="EMBL" id="KAK6743434.1"/>
    </source>
</evidence>
<evidence type="ECO:0008006" key="3">
    <source>
        <dbReference type="Google" id="ProtNLM"/>
    </source>
</evidence>
<accession>A0ABR1CYP1</accession>
<gene>
    <name evidence="1" type="primary">Necator_chrIII.g11360</name>
    <name evidence="1" type="ORF">RB195_010595</name>
</gene>
<comment type="caution">
    <text evidence="1">The sequence shown here is derived from an EMBL/GenBank/DDBJ whole genome shotgun (WGS) entry which is preliminary data.</text>
</comment>
<keyword evidence="2" id="KW-1185">Reference proteome</keyword>